<dbReference type="Pfam" id="PF13340">
    <property type="entry name" value="DUF4096"/>
    <property type="match status" value="1"/>
</dbReference>
<protein>
    <submittedName>
        <fullName evidence="3">IS5 family transposase</fullName>
    </submittedName>
</protein>
<name>A0ABU3BN59_9BACT</name>
<evidence type="ECO:0000313" key="4">
    <source>
        <dbReference type="Proteomes" id="UP001267426"/>
    </source>
</evidence>
<organism evidence="3 4">
    <name type="scientific">Rubrivirga litoralis</name>
    <dbReference type="NCBI Taxonomy" id="3075598"/>
    <lineage>
        <taxon>Bacteria</taxon>
        <taxon>Pseudomonadati</taxon>
        <taxon>Rhodothermota</taxon>
        <taxon>Rhodothermia</taxon>
        <taxon>Rhodothermales</taxon>
        <taxon>Rubricoccaceae</taxon>
        <taxon>Rubrivirga</taxon>
    </lineage>
</organism>
<keyword evidence="4" id="KW-1185">Reference proteome</keyword>
<comment type="caution">
    <text evidence="3">The sequence shown here is derived from an EMBL/GenBank/DDBJ whole genome shotgun (WGS) entry which is preliminary data.</text>
</comment>
<reference evidence="3 4" key="1">
    <citation type="submission" date="2023-09" db="EMBL/GenBank/DDBJ databases">
        <authorList>
            <person name="Rey-Velasco X."/>
        </authorList>
    </citation>
    <scope>NUCLEOTIDE SEQUENCE [LARGE SCALE GENOMIC DNA]</scope>
    <source>
        <strain evidence="3 4">F394</strain>
    </source>
</reference>
<dbReference type="Pfam" id="PF01609">
    <property type="entry name" value="DDE_Tnp_1"/>
    <property type="match status" value="1"/>
</dbReference>
<dbReference type="RefSeq" id="WP_311662008.1">
    <property type="nucleotide sequence ID" value="NZ_JAVRHT010000004.1"/>
</dbReference>
<dbReference type="PANTHER" id="PTHR46637:SF1">
    <property type="entry name" value="BLL5188 PROTEIN"/>
    <property type="match status" value="1"/>
</dbReference>
<dbReference type="PANTHER" id="PTHR46637">
    <property type="entry name" value="TIS1421-TRANSPOSASE PROTEIN A"/>
    <property type="match status" value="1"/>
</dbReference>
<dbReference type="EMBL" id="JAVRHT010000004">
    <property type="protein sequence ID" value="MDT0630712.1"/>
    <property type="molecule type" value="Genomic_DNA"/>
</dbReference>
<evidence type="ECO:0000259" key="2">
    <source>
        <dbReference type="Pfam" id="PF13340"/>
    </source>
</evidence>
<feature type="domain" description="Insertion element IS402-like" evidence="2">
    <location>
        <begin position="6"/>
        <end position="79"/>
    </location>
</feature>
<proteinExistence type="predicted"/>
<evidence type="ECO:0000259" key="1">
    <source>
        <dbReference type="Pfam" id="PF01609"/>
    </source>
</evidence>
<dbReference type="InterPro" id="IPR025161">
    <property type="entry name" value="IS402-like_dom"/>
</dbReference>
<evidence type="ECO:0000313" key="3">
    <source>
        <dbReference type="EMBL" id="MDT0630712.1"/>
    </source>
</evidence>
<feature type="domain" description="Transposase IS4-like" evidence="1">
    <location>
        <begin position="90"/>
        <end position="242"/>
    </location>
</feature>
<dbReference type="InterPro" id="IPR052909">
    <property type="entry name" value="Transposase_6_like"/>
</dbReference>
<accession>A0ABU3BN59</accession>
<sequence>MPRHTLSDAQFNRIRHLLPGKPGDRGRTATNNKLFLEAVLFVASNGGRWRDLPERFGKWNSVFVRFNRWSKRGVWQRLFESVQDPDLEWLMVDSTILRVHQDAAAAKKGGPSELANHREGFGHSRGGLTTKLHVACDALCNPVRFALTGGQAPDGHEMLPLIAGLDAGAVLADAAYDSDAHRAALSAGGIGAVIKPNGARSAKPPFDREVYRERNQVERLIGRLKRYRRIGTRYEQTARNDLSVVHAVSTLILLA</sequence>
<dbReference type="Proteomes" id="UP001267426">
    <property type="component" value="Unassembled WGS sequence"/>
</dbReference>
<gene>
    <name evidence="3" type="ORF">RM540_03040</name>
</gene>
<dbReference type="InterPro" id="IPR002559">
    <property type="entry name" value="Transposase_11"/>
</dbReference>
<dbReference type="NCBIfam" id="NF033580">
    <property type="entry name" value="transpos_IS5_3"/>
    <property type="match status" value="1"/>
</dbReference>